<keyword evidence="1" id="KW-0812">Transmembrane</keyword>
<keyword evidence="1" id="KW-1133">Transmembrane helix</keyword>
<dbReference type="RefSeq" id="WP_159843969.1">
    <property type="nucleotide sequence ID" value="NZ_AP026976.1"/>
</dbReference>
<keyword evidence="1" id="KW-0472">Membrane</keyword>
<name>A0ABM8CW23_9NOCA</name>
<organism evidence="2 3">
    <name type="scientific">Nocardia sputorum</name>
    <dbReference type="NCBI Taxonomy" id="2984338"/>
    <lineage>
        <taxon>Bacteria</taxon>
        <taxon>Bacillati</taxon>
        <taxon>Actinomycetota</taxon>
        <taxon>Actinomycetes</taxon>
        <taxon>Mycobacteriales</taxon>
        <taxon>Nocardiaceae</taxon>
        <taxon>Nocardia</taxon>
    </lineage>
</organism>
<gene>
    <name evidence="2" type="ORF">IFM12276_22040</name>
</gene>
<dbReference type="Proteomes" id="UP001317870">
    <property type="component" value="Chromosome"/>
</dbReference>
<feature type="transmembrane region" description="Helical" evidence="1">
    <location>
        <begin position="30"/>
        <end position="54"/>
    </location>
</feature>
<accession>A0ABM8CW23</accession>
<protein>
    <submittedName>
        <fullName evidence="2">Uncharacterized protein</fullName>
    </submittedName>
</protein>
<keyword evidence="3" id="KW-1185">Reference proteome</keyword>
<evidence type="ECO:0000256" key="1">
    <source>
        <dbReference type="SAM" id="Phobius"/>
    </source>
</evidence>
<sequence length="62" mass="6710">MMALVWLIDVLVIVVKILGGQMKVNPVLRAGLWVAVLSLFLAGCAVLVALVVLLQRWLEALA</sequence>
<evidence type="ECO:0000313" key="3">
    <source>
        <dbReference type="Proteomes" id="UP001317870"/>
    </source>
</evidence>
<reference evidence="2 3" key="1">
    <citation type="submission" date="2022-11" db="EMBL/GenBank/DDBJ databases">
        <title>Genome Sequencing of Nocardia sp. ON39_IFM12276 and assembly.</title>
        <authorList>
            <person name="Shimojima M."/>
            <person name="Toyokawa M."/>
            <person name="Uesaka K."/>
        </authorList>
    </citation>
    <scope>NUCLEOTIDE SEQUENCE [LARGE SCALE GENOMIC DNA]</scope>
    <source>
        <strain evidence="2 3">IFM 12276</strain>
    </source>
</reference>
<proteinExistence type="predicted"/>
<dbReference type="EMBL" id="AP026978">
    <property type="protein sequence ID" value="BDT99175.1"/>
    <property type="molecule type" value="Genomic_DNA"/>
</dbReference>
<evidence type="ECO:0000313" key="2">
    <source>
        <dbReference type="EMBL" id="BDT99175.1"/>
    </source>
</evidence>